<keyword evidence="1" id="KW-0240">DNA-directed RNA polymerase</keyword>
<dbReference type="Gene3D" id="3.90.580.10">
    <property type="entry name" value="Zinc finger, CHC2-type domain"/>
    <property type="match status" value="1"/>
</dbReference>
<keyword evidence="7" id="KW-0863">Zinc-finger</keyword>
<gene>
    <name evidence="12" type="ORF">LV89_03491</name>
</gene>
<dbReference type="GO" id="GO:0006269">
    <property type="term" value="P:DNA replication, synthesis of primer"/>
    <property type="evidence" value="ECO:0007669"/>
    <property type="project" value="UniProtKB-KW"/>
</dbReference>
<evidence type="ECO:0000256" key="9">
    <source>
        <dbReference type="ARBA" id="ARBA00023163"/>
    </source>
</evidence>
<dbReference type="InterPro" id="IPR050219">
    <property type="entry name" value="DnaG_primase"/>
</dbReference>
<feature type="domain" description="Toprim" evidence="11">
    <location>
        <begin position="257"/>
        <end position="326"/>
    </location>
</feature>
<dbReference type="PANTHER" id="PTHR30313">
    <property type="entry name" value="DNA PRIMASE"/>
    <property type="match status" value="1"/>
</dbReference>
<evidence type="ECO:0000313" key="12">
    <source>
        <dbReference type="EMBL" id="PWK22106.1"/>
    </source>
</evidence>
<evidence type="ECO:0000313" key="13">
    <source>
        <dbReference type="Proteomes" id="UP000245489"/>
    </source>
</evidence>
<evidence type="ECO:0000256" key="6">
    <source>
        <dbReference type="ARBA" id="ARBA00022723"/>
    </source>
</evidence>
<dbReference type="GO" id="GO:0005737">
    <property type="term" value="C:cytoplasm"/>
    <property type="evidence" value="ECO:0007669"/>
    <property type="project" value="TreeGrafter"/>
</dbReference>
<dbReference type="SUPFAM" id="SSF56731">
    <property type="entry name" value="DNA primase core"/>
    <property type="match status" value="1"/>
</dbReference>
<evidence type="ECO:0000259" key="10">
    <source>
        <dbReference type="SMART" id="SM00400"/>
    </source>
</evidence>
<keyword evidence="13" id="KW-1185">Reference proteome</keyword>
<keyword evidence="5" id="KW-0235">DNA replication</keyword>
<evidence type="ECO:0000256" key="7">
    <source>
        <dbReference type="ARBA" id="ARBA00022771"/>
    </source>
</evidence>
<evidence type="ECO:0000256" key="4">
    <source>
        <dbReference type="ARBA" id="ARBA00022695"/>
    </source>
</evidence>
<dbReference type="CDD" id="cd03364">
    <property type="entry name" value="TOPRIM_DnaG_primases"/>
    <property type="match status" value="1"/>
</dbReference>
<dbReference type="Pfam" id="PF13155">
    <property type="entry name" value="Toprim_2"/>
    <property type="match status" value="1"/>
</dbReference>
<dbReference type="GO" id="GO:0008270">
    <property type="term" value="F:zinc ion binding"/>
    <property type="evidence" value="ECO:0007669"/>
    <property type="project" value="UniProtKB-KW"/>
</dbReference>
<dbReference type="GO" id="GO:0003677">
    <property type="term" value="F:DNA binding"/>
    <property type="evidence" value="ECO:0007669"/>
    <property type="project" value="InterPro"/>
</dbReference>
<evidence type="ECO:0000256" key="1">
    <source>
        <dbReference type="ARBA" id="ARBA00022478"/>
    </source>
</evidence>
<dbReference type="GO" id="GO:1990077">
    <property type="term" value="C:primosome complex"/>
    <property type="evidence" value="ECO:0007669"/>
    <property type="project" value="UniProtKB-KW"/>
</dbReference>
<feature type="domain" description="Zinc finger CHC2-type" evidence="10">
    <location>
        <begin position="30"/>
        <end position="80"/>
    </location>
</feature>
<organism evidence="12 13">
    <name type="scientific">Arcicella aurantiaca</name>
    <dbReference type="NCBI Taxonomy" id="591202"/>
    <lineage>
        <taxon>Bacteria</taxon>
        <taxon>Pseudomonadati</taxon>
        <taxon>Bacteroidota</taxon>
        <taxon>Cytophagia</taxon>
        <taxon>Cytophagales</taxon>
        <taxon>Flectobacillaceae</taxon>
        <taxon>Arcicella</taxon>
    </lineage>
</organism>
<protein>
    <submittedName>
        <fullName evidence="12">DNA primase</fullName>
    </submittedName>
</protein>
<dbReference type="Pfam" id="PF01807">
    <property type="entry name" value="Zn_ribbon_DnaG"/>
    <property type="match status" value="1"/>
</dbReference>
<dbReference type="SMART" id="SM00493">
    <property type="entry name" value="TOPRIM"/>
    <property type="match status" value="1"/>
</dbReference>
<keyword evidence="3" id="KW-0808">Transferase</keyword>
<dbReference type="Proteomes" id="UP000245489">
    <property type="component" value="Unassembled WGS sequence"/>
</dbReference>
<sequence length="357" mass="41470">MNILDELNQVSILQVAEDLGLEVQRHRMKCPFHEEDTPSLVLYPHTNSFYCFGCAKTGNSITLYSEIKHLDIKTTINEMASEYIVGFQKYKANNKKPLPKINVLNVPEIRNIQAKEKLIAEIHSQIYEAFRDFCLQQKSNETSQKALEYLKNRGFTEKTIKDFRLFSIKDYTEVTWYLKQRFSYLDLQESGLYNIKNNLIFYSHTLIIPYYRNGRIVYLQGRVIGKPAEGTNRYCFLNNQPLTLFNADSLLKVRTGETVYITEGAFDCIRLVQEGKIAVSLGTANIFKKEWAKLFKRVNVVFYLDNDKAGHKAADELEKIFTHYNISCTRKNLPNEYKDVNDYYTGKLGSNEQLGLF</sequence>
<keyword evidence="4" id="KW-0548">Nucleotidyltransferase</keyword>
<dbReference type="AlphaFoldDB" id="A0A316DWC7"/>
<dbReference type="Gene3D" id="3.90.980.10">
    <property type="entry name" value="DNA primase, catalytic core, N-terminal domain"/>
    <property type="match status" value="1"/>
</dbReference>
<dbReference type="InterPro" id="IPR006171">
    <property type="entry name" value="TOPRIM_dom"/>
</dbReference>
<reference evidence="12 13" key="1">
    <citation type="submission" date="2018-05" db="EMBL/GenBank/DDBJ databases">
        <title>Genomic Encyclopedia of Archaeal and Bacterial Type Strains, Phase II (KMG-II): from individual species to whole genera.</title>
        <authorList>
            <person name="Goeker M."/>
        </authorList>
    </citation>
    <scope>NUCLEOTIDE SEQUENCE [LARGE SCALE GENOMIC DNA]</scope>
    <source>
        <strain evidence="12 13">DSM 22214</strain>
    </source>
</reference>
<name>A0A316DWC7_9BACT</name>
<dbReference type="GO" id="GO:0000428">
    <property type="term" value="C:DNA-directed RNA polymerase complex"/>
    <property type="evidence" value="ECO:0007669"/>
    <property type="project" value="UniProtKB-KW"/>
</dbReference>
<dbReference type="Gene3D" id="3.40.1360.10">
    <property type="match status" value="1"/>
</dbReference>
<evidence type="ECO:0000256" key="8">
    <source>
        <dbReference type="ARBA" id="ARBA00022833"/>
    </source>
</evidence>
<dbReference type="PANTHER" id="PTHR30313:SF2">
    <property type="entry name" value="DNA PRIMASE"/>
    <property type="match status" value="1"/>
</dbReference>
<keyword evidence="8" id="KW-0862">Zinc</keyword>
<evidence type="ECO:0000256" key="2">
    <source>
        <dbReference type="ARBA" id="ARBA00022515"/>
    </source>
</evidence>
<keyword evidence="6" id="KW-0479">Metal-binding</keyword>
<accession>A0A316DWC7</accession>
<dbReference type="InterPro" id="IPR034151">
    <property type="entry name" value="TOPRIM_DnaG_bac"/>
</dbReference>
<dbReference type="SMART" id="SM00400">
    <property type="entry name" value="ZnF_CHCC"/>
    <property type="match status" value="1"/>
</dbReference>
<evidence type="ECO:0000256" key="3">
    <source>
        <dbReference type="ARBA" id="ARBA00022679"/>
    </source>
</evidence>
<keyword evidence="2" id="KW-0639">Primosome</keyword>
<proteinExistence type="predicted"/>
<dbReference type="InterPro" id="IPR037068">
    <property type="entry name" value="DNA_primase_core_N_sf"/>
</dbReference>
<dbReference type="RefSeq" id="WP_109744184.1">
    <property type="nucleotide sequence ID" value="NZ_QGGO01000021.1"/>
</dbReference>
<dbReference type="InterPro" id="IPR036977">
    <property type="entry name" value="DNA_primase_Znf_CHC2"/>
</dbReference>
<evidence type="ECO:0000259" key="11">
    <source>
        <dbReference type="SMART" id="SM00493"/>
    </source>
</evidence>
<dbReference type="EMBL" id="QGGO01000021">
    <property type="protein sequence ID" value="PWK22106.1"/>
    <property type="molecule type" value="Genomic_DNA"/>
</dbReference>
<keyword evidence="9" id="KW-0804">Transcription</keyword>
<dbReference type="GO" id="GO:0003899">
    <property type="term" value="F:DNA-directed RNA polymerase activity"/>
    <property type="evidence" value="ECO:0007669"/>
    <property type="project" value="InterPro"/>
</dbReference>
<dbReference type="OrthoDB" id="9804281at2"/>
<evidence type="ECO:0000256" key="5">
    <source>
        <dbReference type="ARBA" id="ARBA00022705"/>
    </source>
</evidence>
<dbReference type="Pfam" id="PF08275">
    <property type="entry name" value="DNAG_N"/>
    <property type="match status" value="1"/>
</dbReference>
<dbReference type="InterPro" id="IPR013264">
    <property type="entry name" value="DNAG_N"/>
</dbReference>
<dbReference type="InterPro" id="IPR002694">
    <property type="entry name" value="Znf_CHC2"/>
</dbReference>
<dbReference type="SUPFAM" id="SSF57783">
    <property type="entry name" value="Zinc beta-ribbon"/>
    <property type="match status" value="1"/>
</dbReference>
<comment type="caution">
    <text evidence="12">The sequence shown here is derived from an EMBL/GenBank/DDBJ whole genome shotgun (WGS) entry which is preliminary data.</text>
</comment>